<evidence type="ECO:0008006" key="3">
    <source>
        <dbReference type="Google" id="ProtNLM"/>
    </source>
</evidence>
<accession>A0A397D453</accession>
<dbReference type="GO" id="GO:0003676">
    <property type="term" value="F:nucleic acid binding"/>
    <property type="evidence" value="ECO:0007669"/>
    <property type="project" value="InterPro"/>
</dbReference>
<protein>
    <recommendedName>
        <fullName evidence="3">Tc1-like transposase DDE domain-containing protein</fullName>
    </recommendedName>
</protein>
<dbReference type="InterPro" id="IPR036397">
    <property type="entry name" value="RNaseH_sf"/>
</dbReference>
<comment type="caution">
    <text evidence="1">The sequence shown here is derived from an EMBL/GenBank/DDBJ whole genome shotgun (WGS) entry which is preliminary data.</text>
</comment>
<dbReference type="Proteomes" id="UP000265716">
    <property type="component" value="Unassembled WGS sequence"/>
</dbReference>
<name>A0A397D453_APHAT</name>
<evidence type="ECO:0000313" key="2">
    <source>
        <dbReference type="Proteomes" id="UP000265716"/>
    </source>
</evidence>
<dbReference type="Gene3D" id="3.30.420.10">
    <property type="entry name" value="Ribonuclease H-like superfamily/Ribonuclease H"/>
    <property type="match status" value="1"/>
</dbReference>
<gene>
    <name evidence="1" type="ORF">DYB38_004110</name>
</gene>
<reference evidence="1 2" key="1">
    <citation type="submission" date="2018-08" db="EMBL/GenBank/DDBJ databases">
        <title>Aphanomyces genome sequencing and annotation.</title>
        <authorList>
            <person name="Minardi D."/>
            <person name="Oidtmann B."/>
            <person name="Van Der Giezen M."/>
            <person name="Studholme D.J."/>
        </authorList>
    </citation>
    <scope>NUCLEOTIDE SEQUENCE [LARGE SCALE GENOMIC DNA]</scope>
    <source>
        <strain evidence="1 2">SA</strain>
    </source>
</reference>
<dbReference type="EMBL" id="QUTC01005392">
    <property type="protein sequence ID" value="RHY58375.1"/>
    <property type="molecule type" value="Genomic_DNA"/>
</dbReference>
<evidence type="ECO:0000313" key="1">
    <source>
        <dbReference type="EMBL" id="RHY58375.1"/>
    </source>
</evidence>
<proteinExistence type="predicted"/>
<sequence>MENPAPQTPPKRTYKRIPLSAKKRIVDAFNNAMDWMRVAQANGVNISSAGNGLHLDSLTPKQRAVFSEPEFQAATLLRLAPYSPMFNPIENLWSEFMAHVKTLLRERLAAFTAPPSDGQNCEEFRMQYLEFVAQDVIDVVEVNRLGRFAFCLDYFYGRVEQLADMQVGL</sequence>
<dbReference type="VEuPathDB" id="FungiDB:H257_11061"/>
<organism evidence="1 2">
    <name type="scientific">Aphanomyces astaci</name>
    <name type="common">Crayfish plague agent</name>
    <dbReference type="NCBI Taxonomy" id="112090"/>
    <lineage>
        <taxon>Eukaryota</taxon>
        <taxon>Sar</taxon>
        <taxon>Stramenopiles</taxon>
        <taxon>Oomycota</taxon>
        <taxon>Saprolegniomycetes</taxon>
        <taxon>Saprolegniales</taxon>
        <taxon>Verrucalvaceae</taxon>
        <taxon>Aphanomyces</taxon>
    </lineage>
</organism>
<dbReference type="AlphaFoldDB" id="A0A397D453"/>